<feature type="compositionally biased region" description="Polar residues" evidence="1">
    <location>
        <begin position="1"/>
        <end position="13"/>
    </location>
</feature>
<evidence type="ECO:0000256" key="1">
    <source>
        <dbReference type="SAM" id="MobiDB-lite"/>
    </source>
</evidence>
<reference evidence="3 4" key="1">
    <citation type="journal article" date="2002" name="Science">
        <title>The genome sequence of the malaria mosquito Anopheles gambiae.</title>
        <authorList>
            <person name="Holt R.A."/>
            <person name="Subramanian G.M."/>
            <person name="Halpern A."/>
            <person name="Sutton G.G."/>
            <person name="Charlab R."/>
            <person name="Nusskern D.R."/>
            <person name="Wincker P."/>
            <person name="Clark A.G."/>
            <person name="Ribeiro J.M."/>
            <person name="Wides R."/>
            <person name="Salzberg S.L."/>
            <person name="Loftus B."/>
            <person name="Yandell M."/>
            <person name="Majoros W.H."/>
            <person name="Rusch D.B."/>
            <person name="Lai Z."/>
            <person name="Kraft C.L."/>
            <person name="Abril J.F."/>
            <person name="Anthouard V."/>
            <person name="Arensburger P."/>
            <person name="Atkinson P.W."/>
            <person name="Baden H."/>
            <person name="de Berardinis V."/>
            <person name="Baldwin D."/>
            <person name="Benes V."/>
            <person name="Biedler J."/>
            <person name="Blass C."/>
            <person name="Bolanos R."/>
            <person name="Boscus D."/>
            <person name="Barnstead M."/>
            <person name="Cai S."/>
            <person name="Center A."/>
            <person name="Chaturverdi K."/>
            <person name="Christophides G.K."/>
            <person name="Chrystal M.A."/>
            <person name="Clamp M."/>
            <person name="Cravchik A."/>
            <person name="Curwen V."/>
            <person name="Dana A."/>
            <person name="Delcher A."/>
            <person name="Dew I."/>
            <person name="Evans C.A."/>
            <person name="Flanigan M."/>
            <person name="Grundschober-Freimoser A."/>
            <person name="Friedli L."/>
            <person name="Gu Z."/>
            <person name="Guan P."/>
            <person name="Guigo R."/>
            <person name="Hillenmeyer M.E."/>
            <person name="Hladun S.L."/>
            <person name="Hogan J.R."/>
            <person name="Hong Y.S."/>
            <person name="Hoover J."/>
            <person name="Jaillon O."/>
            <person name="Ke Z."/>
            <person name="Kodira C."/>
            <person name="Kokoza E."/>
            <person name="Koutsos A."/>
            <person name="Letunic I."/>
            <person name="Levitsky A."/>
            <person name="Liang Y."/>
            <person name="Lin J.J."/>
            <person name="Lobo N.F."/>
            <person name="Lopez J.R."/>
            <person name="Malek J.A."/>
            <person name="McIntosh T.C."/>
            <person name="Meister S."/>
            <person name="Miller J."/>
            <person name="Mobarry C."/>
            <person name="Mongin E."/>
            <person name="Murphy S.D."/>
            <person name="O'Brochta D.A."/>
            <person name="Pfannkoch C."/>
            <person name="Qi R."/>
            <person name="Regier M.A."/>
            <person name="Remington K."/>
            <person name="Shao H."/>
            <person name="Sharakhova M.V."/>
            <person name="Sitter C.D."/>
            <person name="Shetty J."/>
            <person name="Smith T.J."/>
            <person name="Strong R."/>
            <person name="Sun J."/>
            <person name="Thomasova D."/>
            <person name="Ton L.Q."/>
            <person name="Topalis P."/>
            <person name="Tu Z."/>
            <person name="Unger M.F."/>
            <person name="Walenz B."/>
            <person name="Wang A."/>
            <person name="Wang J."/>
            <person name="Wang M."/>
            <person name="Wang X."/>
            <person name="Woodford K.J."/>
            <person name="Wortman J.R."/>
            <person name="Wu M."/>
            <person name="Yao A."/>
            <person name="Zdobnov E.M."/>
            <person name="Zhang H."/>
            <person name="Zhao Q."/>
            <person name="Zhao S."/>
            <person name="Zhu S.C."/>
            <person name="Zhimulev I."/>
            <person name="Coluzzi M."/>
            <person name="della Torre A."/>
            <person name="Roth C.W."/>
            <person name="Louis C."/>
            <person name="Kalush F."/>
            <person name="Mural R.J."/>
            <person name="Myers E.W."/>
            <person name="Adams M.D."/>
            <person name="Smith H.O."/>
            <person name="Broder S."/>
            <person name="Gardner M.J."/>
            <person name="Fraser C.M."/>
            <person name="Birney E."/>
            <person name="Bork P."/>
            <person name="Brey P.T."/>
            <person name="Venter J.C."/>
            <person name="Weissenbach J."/>
            <person name="Kafatos F.C."/>
            <person name="Collins F.H."/>
            <person name="Hoffman S.L."/>
        </authorList>
    </citation>
    <scope>NUCLEOTIDE SEQUENCE [LARGE SCALE GENOMIC DNA]</scope>
    <source>
        <strain evidence="3 4">PEST</strain>
    </source>
</reference>
<reference evidence="3" key="4">
    <citation type="submission" date="2021-01" db="UniProtKB">
        <authorList>
            <consortium name="EnsemblMetazoa"/>
        </authorList>
    </citation>
    <scope>IDENTIFICATION</scope>
    <source>
        <strain evidence="3">PEST</strain>
    </source>
</reference>
<feature type="compositionally biased region" description="Low complexity" evidence="1">
    <location>
        <begin position="29"/>
        <end position="49"/>
    </location>
</feature>
<organism evidence="2">
    <name type="scientific">Anopheles gambiae</name>
    <name type="common">African malaria mosquito</name>
    <dbReference type="NCBI Taxonomy" id="7165"/>
    <lineage>
        <taxon>Eukaryota</taxon>
        <taxon>Metazoa</taxon>
        <taxon>Ecdysozoa</taxon>
        <taxon>Arthropoda</taxon>
        <taxon>Hexapoda</taxon>
        <taxon>Insecta</taxon>
        <taxon>Pterygota</taxon>
        <taxon>Neoptera</taxon>
        <taxon>Endopterygota</taxon>
        <taxon>Diptera</taxon>
        <taxon>Nematocera</taxon>
        <taxon>Culicoidea</taxon>
        <taxon>Culicidae</taxon>
        <taxon>Anophelinae</taxon>
        <taxon>Anopheles</taxon>
    </lineage>
</organism>
<protein>
    <submittedName>
        <fullName evidence="2 3">Uncharacterized protein</fullName>
    </submittedName>
</protein>
<dbReference type="VEuPathDB" id="VectorBase:AGAP028487"/>
<feature type="compositionally biased region" description="Low complexity" evidence="1">
    <location>
        <begin position="187"/>
        <end position="203"/>
    </location>
</feature>
<sequence length="266" mass="29034">MKQNSSKPTTTVPPSKAGSRASMQRGHHNQQGQQQQQQQQMAFHQQQMQPAAVTFQQQASYQQAPQHHHLPHMQQQPMGCIVLPSGTMHQQPQHTTYMAQQPGLQPNAGNSAGPMYVGSAMVQQTSPQAGPAGFSTSAQPPVGYLQTTQHQPSMAAQQVQQRPNYQPTVADFVAGNAVAAGYSGTHQPYKQQHQQSQSMPSFQEAPTSSYPIHMPSAHHPEGSTSEAHYFFDANCTMPVVQQQQAPSTVTGCRNPKCTGCKSFRHN</sequence>
<keyword evidence="4" id="KW-1185">Reference proteome</keyword>
<name>A0A0E4G8M7_ANOGA</name>
<accession>A0A0E4G8M7</accession>
<reference evidence="2" key="3">
    <citation type="submission" date="2015-03" db="EMBL/GenBank/DDBJ databases">
        <title>Long non-coding RNA discovery across the genus Anopheles reveals conserved secondary structures within and beyond the Gambiae complex.</title>
        <authorList>
            <person name="Jenkins A."/>
            <person name="Waterhouse R."/>
            <person name="Muskavitch M."/>
        </authorList>
    </citation>
    <scope>NUCLEOTIDE SEQUENCE</scope>
    <source>
        <tissue evidence="2">Whole body</tissue>
    </source>
</reference>
<dbReference type="VEuPathDB" id="VectorBase:AGAMI1_014288"/>
<dbReference type="EnsemblMetazoa" id="AGAP028487-RA">
    <property type="protein sequence ID" value="AGAP028487-PA"/>
    <property type="gene ID" value="AGAP028487"/>
</dbReference>
<reference evidence="3" key="2">
    <citation type="journal article" date="2004" name="Trends Parasitol.">
        <title>The Anopheles gambiae genome: an update.</title>
        <authorList>
            <person name="Mongin E."/>
            <person name="Louis C."/>
            <person name="Holt R.A."/>
            <person name="Birney E."/>
            <person name="Collins F.H."/>
        </authorList>
    </citation>
    <scope>NUCLEOTIDE SEQUENCE [LARGE SCALE GENOMIC DNA]</scope>
    <source>
        <strain evidence="3">PEST</strain>
    </source>
</reference>
<dbReference type="EMBL" id="HACL01000045">
    <property type="protein sequence ID" value="CFW94339.1"/>
    <property type="molecule type" value="Transcribed_RNA"/>
</dbReference>
<evidence type="ECO:0000313" key="2">
    <source>
        <dbReference type="EMBL" id="CFW94339.1"/>
    </source>
</evidence>
<feature type="region of interest" description="Disordered" evidence="1">
    <location>
        <begin position="183"/>
        <end position="208"/>
    </location>
</feature>
<feature type="region of interest" description="Disordered" evidence="1">
    <location>
        <begin position="1"/>
        <end position="73"/>
    </location>
</feature>
<dbReference type="AlphaFoldDB" id="A0A0E4G8M7"/>
<feature type="compositionally biased region" description="Low complexity" evidence="1">
    <location>
        <begin position="56"/>
        <end position="65"/>
    </location>
</feature>
<evidence type="ECO:0000313" key="4">
    <source>
        <dbReference type="Proteomes" id="UP000007062"/>
    </source>
</evidence>
<evidence type="ECO:0000313" key="3">
    <source>
        <dbReference type="EnsemblMetazoa" id="AGAP028487-PA"/>
    </source>
</evidence>
<proteinExistence type="predicted"/>
<dbReference type="EMBL" id="AAAB01008844">
    <property type="status" value="NOT_ANNOTATED_CDS"/>
    <property type="molecule type" value="Genomic_DNA"/>
</dbReference>
<dbReference type="Proteomes" id="UP000007062">
    <property type="component" value="Chromosome 2R"/>
</dbReference>